<name>A0ABN0UT30_9GAMM</name>
<reference evidence="1 2" key="1">
    <citation type="journal article" date="2019" name="Int. J. Syst. Evol. Microbiol.">
        <title>The Global Catalogue of Microorganisms (GCM) 10K type strain sequencing project: providing services to taxonomists for standard genome sequencing and annotation.</title>
        <authorList>
            <consortium name="The Broad Institute Genomics Platform"/>
            <consortium name="The Broad Institute Genome Sequencing Center for Infectious Disease"/>
            <person name="Wu L."/>
            <person name="Ma J."/>
        </authorList>
    </citation>
    <scope>NUCLEOTIDE SEQUENCE [LARGE SCALE GENOMIC DNA]</scope>
    <source>
        <strain evidence="1 2">JCM 16242</strain>
    </source>
</reference>
<evidence type="ECO:0008006" key="3">
    <source>
        <dbReference type="Google" id="ProtNLM"/>
    </source>
</evidence>
<organism evidence="1 2">
    <name type="scientific">Rhodanobacter caeni</name>
    <dbReference type="NCBI Taxonomy" id="657654"/>
    <lineage>
        <taxon>Bacteria</taxon>
        <taxon>Pseudomonadati</taxon>
        <taxon>Pseudomonadota</taxon>
        <taxon>Gammaproteobacteria</taxon>
        <taxon>Lysobacterales</taxon>
        <taxon>Rhodanobacteraceae</taxon>
        <taxon>Rhodanobacter</taxon>
    </lineage>
</organism>
<gene>
    <name evidence="1" type="ORF">GCM10009126_27650</name>
</gene>
<proteinExistence type="predicted"/>
<evidence type="ECO:0000313" key="2">
    <source>
        <dbReference type="Proteomes" id="UP001500657"/>
    </source>
</evidence>
<keyword evidence="2" id="KW-1185">Reference proteome</keyword>
<dbReference type="EMBL" id="BAAAFO010000004">
    <property type="protein sequence ID" value="GAA0260668.1"/>
    <property type="molecule type" value="Genomic_DNA"/>
</dbReference>
<protein>
    <recommendedName>
        <fullName evidence="3">Tail fiber protein</fullName>
    </recommendedName>
</protein>
<dbReference type="InterPro" id="IPR037221">
    <property type="entry name" value="H-type_lectin_dom_sf"/>
</dbReference>
<accession>A0ABN0UT30</accession>
<evidence type="ECO:0000313" key="1">
    <source>
        <dbReference type="EMBL" id="GAA0260668.1"/>
    </source>
</evidence>
<sequence>MAFRLINPAPQFFTVDGKVLAGGNLYFTDTGTSNPRPTYADPGLSAENTNPVILDASGRANADIWMDGVYRVVLKDSSGATMWTRDDVQGPADLPGLAGQEGYFLSTDGETLIWKPVLQVPDVSGQADKILTNDGATPYWADPSSQLPAQTGHAGQFLTTDGTDASWAAIAGASSTSGSITVGNQLVQFGIDTAPSSGGKTTSKSVTFPTAYASAPRVFIQPNGSGPTPSGIYVRASALTINAGNFTAGFSTATGGTSADNYSRSNITSSFTFGWLAVGTKA</sequence>
<dbReference type="SUPFAM" id="SSF141086">
    <property type="entry name" value="Agglutinin HPA-like"/>
    <property type="match status" value="1"/>
</dbReference>
<comment type="caution">
    <text evidence="1">The sequence shown here is derived from an EMBL/GenBank/DDBJ whole genome shotgun (WGS) entry which is preliminary data.</text>
</comment>
<dbReference type="Proteomes" id="UP001500657">
    <property type="component" value="Unassembled WGS sequence"/>
</dbReference>
<dbReference type="RefSeq" id="WP_343883376.1">
    <property type="nucleotide sequence ID" value="NZ_BAAAFO010000004.1"/>
</dbReference>